<protein>
    <submittedName>
        <fullName evidence="2">SAM_MT_RSMB_NOP domain-containing protein</fullName>
    </submittedName>
</protein>
<evidence type="ECO:0000313" key="1">
    <source>
        <dbReference type="Proteomes" id="UP000035680"/>
    </source>
</evidence>
<reference evidence="1" key="1">
    <citation type="submission" date="2014-07" db="EMBL/GenBank/DDBJ databases">
        <authorList>
            <person name="Martin A.A"/>
            <person name="De Silva N."/>
        </authorList>
    </citation>
    <scope>NUCLEOTIDE SEQUENCE</scope>
</reference>
<dbReference type="WBParaSite" id="SVE_0220600.1">
    <property type="protein sequence ID" value="SVE_0220600.1"/>
    <property type="gene ID" value="SVE_0220600"/>
</dbReference>
<dbReference type="STRING" id="75913.A0A0K0F093"/>
<keyword evidence="1" id="KW-1185">Reference proteome</keyword>
<accession>A0A0K0F093</accession>
<name>A0A0K0F093_STRVS</name>
<reference evidence="2" key="2">
    <citation type="submission" date="2015-08" db="UniProtKB">
        <authorList>
            <consortium name="WormBaseParasite"/>
        </authorList>
    </citation>
    <scope>IDENTIFICATION</scope>
</reference>
<sequence length="480" mass="54834">MTSLKSAYKPFIENLDGSDVVLPQMVSAILWNDIDSERYFSLKALKYWDIDEEKLSSDFSNVIDDNSLISVKPEDIILNKYYLHYDDHTQRFTRVKVVSVPKIKNNGSFEISVFFCDSSTIYDIGCTGFYEIPDAVNTLIDCPLHLYCQLPTSNCLELLDLPNCLDFDHMSIVRAMILGNSNVPTAVILEAGPGEIKFNIKNMFSKIDKRIDKSWSTFVEAMNTGEIRQILTKISECGTYEIAPQDDVYIVDVDDFDAVHIRSTIMSIAECFYSSYLQEYFEIENFRERQEVPTNDICLGCVYIAYISYLKRFTRVQVVELSSHKDRFSLKTIDYPGNEIKSMKVSSFKLYYLVQGLDIPPLYRTVKISSAEHKSSNDKDILLNVASKGGRYTLMKNGKSDVVKLVSNIPNEEYDFMEKVMKKIKDNSGVPPYFGDEELRTGSCRLKAPVEVRRCGFNQSLNCVKGRLKLRCVAESKNIV</sequence>
<evidence type="ECO:0000313" key="2">
    <source>
        <dbReference type="WBParaSite" id="SVE_0220600.1"/>
    </source>
</evidence>
<proteinExistence type="predicted"/>
<dbReference type="Proteomes" id="UP000035680">
    <property type="component" value="Unassembled WGS sequence"/>
</dbReference>
<dbReference type="AlphaFoldDB" id="A0A0K0F093"/>
<organism evidence="1 2">
    <name type="scientific">Strongyloides venezuelensis</name>
    <name type="common">Threadworm</name>
    <dbReference type="NCBI Taxonomy" id="75913"/>
    <lineage>
        <taxon>Eukaryota</taxon>
        <taxon>Metazoa</taxon>
        <taxon>Ecdysozoa</taxon>
        <taxon>Nematoda</taxon>
        <taxon>Chromadorea</taxon>
        <taxon>Rhabditida</taxon>
        <taxon>Tylenchina</taxon>
        <taxon>Panagrolaimomorpha</taxon>
        <taxon>Strongyloidoidea</taxon>
        <taxon>Strongyloididae</taxon>
        <taxon>Strongyloides</taxon>
    </lineage>
</organism>